<dbReference type="PROSITE" id="PS51683">
    <property type="entry name" value="SAM_OMT_II"/>
    <property type="match status" value="1"/>
</dbReference>
<evidence type="ECO:0000256" key="2">
    <source>
        <dbReference type="ARBA" id="ARBA00022679"/>
    </source>
</evidence>
<feature type="active site" description="Proton acceptor" evidence="4">
    <location>
        <position position="261"/>
    </location>
</feature>
<name>A0A1H3SHG4_9PSEU</name>
<evidence type="ECO:0000313" key="7">
    <source>
        <dbReference type="EMBL" id="SDZ37412.1"/>
    </source>
</evidence>
<feature type="domain" description="O-methyltransferase C-terminal" evidence="5">
    <location>
        <begin position="126"/>
        <end position="330"/>
    </location>
</feature>
<accession>A0A1H3SHG4</accession>
<evidence type="ECO:0000256" key="4">
    <source>
        <dbReference type="PIRSR" id="PIRSR005739-1"/>
    </source>
</evidence>
<evidence type="ECO:0000313" key="8">
    <source>
        <dbReference type="Proteomes" id="UP000199529"/>
    </source>
</evidence>
<dbReference type="AlphaFoldDB" id="A0A1H3SHG4"/>
<dbReference type="PANTHER" id="PTHR43712:SF2">
    <property type="entry name" value="O-METHYLTRANSFERASE CICE"/>
    <property type="match status" value="1"/>
</dbReference>
<feature type="domain" description="O-methyltransferase dimerisation" evidence="6">
    <location>
        <begin position="27"/>
        <end position="101"/>
    </location>
</feature>
<dbReference type="STRING" id="418495.SAMN05216215_106519"/>
<dbReference type="GO" id="GO:0008171">
    <property type="term" value="F:O-methyltransferase activity"/>
    <property type="evidence" value="ECO:0007669"/>
    <property type="project" value="InterPro"/>
</dbReference>
<protein>
    <submittedName>
        <fullName evidence="7">Hydroxyneurosporene-O-methyltransferase</fullName>
    </submittedName>
</protein>
<keyword evidence="1 7" id="KW-0489">Methyltransferase</keyword>
<dbReference type="EMBL" id="FNOK01000065">
    <property type="protein sequence ID" value="SDZ37412.1"/>
    <property type="molecule type" value="Genomic_DNA"/>
</dbReference>
<dbReference type="InterPro" id="IPR012967">
    <property type="entry name" value="COMT_dimerisation"/>
</dbReference>
<dbReference type="PANTHER" id="PTHR43712">
    <property type="entry name" value="PUTATIVE (AFU_ORTHOLOGUE AFUA_4G14580)-RELATED"/>
    <property type="match status" value="1"/>
</dbReference>
<keyword evidence="2 7" id="KW-0808">Transferase</keyword>
<organism evidence="7 8">
    <name type="scientific">Saccharopolyspora shandongensis</name>
    <dbReference type="NCBI Taxonomy" id="418495"/>
    <lineage>
        <taxon>Bacteria</taxon>
        <taxon>Bacillati</taxon>
        <taxon>Actinomycetota</taxon>
        <taxon>Actinomycetes</taxon>
        <taxon>Pseudonocardiales</taxon>
        <taxon>Pseudonocardiaceae</taxon>
        <taxon>Saccharopolyspora</taxon>
    </lineage>
</organism>
<dbReference type="InterPro" id="IPR001077">
    <property type="entry name" value="COMT_C"/>
</dbReference>
<dbReference type="InterPro" id="IPR036390">
    <property type="entry name" value="WH_DNA-bd_sf"/>
</dbReference>
<dbReference type="OrthoDB" id="3804952at2"/>
<dbReference type="RefSeq" id="WP_093276634.1">
    <property type="nucleotide sequence ID" value="NZ_FNOK01000065.1"/>
</dbReference>
<dbReference type="SUPFAM" id="SSF53335">
    <property type="entry name" value="S-adenosyl-L-methionine-dependent methyltransferases"/>
    <property type="match status" value="1"/>
</dbReference>
<proteinExistence type="predicted"/>
<dbReference type="GO" id="GO:0046983">
    <property type="term" value="F:protein dimerization activity"/>
    <property type="evidence" value="ECO:0007669"/>
    <property type="project" value="InterPro"/>
</dbReference>
<sequence length="351" mass="37947">MNEPGSATPYGVLSEGTQAPPAVRMYEMLYSSLVSQLLIAVAELGVADAIHGEPTHVDDIAARVDADADSLYRGLRALASVGVFTEVEHRVFDLTPLAATLRSDGEGSMRALARYVGLPERQRSFGALAYSLRSGRPAFEHVHGRGWWAHFADHPELAKLFNDAMGSMARMVNSAMLEAYDLTGVRHLVDVAGGQGHLVATILARYPEMTAEVFDLPRVVPEAEEVLRTAGLSDRAKCVGGDFFDSVPAGGDVYVLSWTIHDWKDEDAISILRNIRAAMSPESKLLVIDEVLPPGDTPHFGKFEDIVMLSLLSGHVRTEPELTALFEKAGLCHEETRATSSPTSVLVASPA</sequence>
<reference evidence="8" key="1">
    <citation type="submission" date="2016-10" db="EMBL/GenBank/DDBJ databases">
        <authorList>
            <person name="Varghese N."/>
            <person name="Submissions S."/>
        </authorList>
    </citation>
    <scope>NUCLEOTIDE SEQUENCE [LARGE SCALE GENOMIC DNA]</scope>
    <source>
        <strain evidence="8">CGMCC 4.3530</strain>
    </source>
</reference>
<gene>
    <name evidence="7" type="ORF">SAMN05216215_106519</name>
</gene>
<keyword evidence="3" id="KW-0949">S-adenosyl-L-methionine</keyword>
<dbReference type="SUPFAM" id="SSF46785">
    <property type="entry name" value="Winged helix' DNA-binding domain"/>
    <property type="match status" value="1"/>
</dbReference>
<dbReference type="Pfam" id="PF08100">
    <property type="entry name" value="Dimerisation"/>
    <property type="match status" value="1"/>
</dbReference>
<dbReference type="PIRSF" id="PIRSF005739">
    <property type="entry name" value="O-mtase"/>
    <property type="match status" value="1"/>
</dbReference>
<evidence type="ECO:0000259" key="5">
    <source>
        <dbReference type="Pfam" id="PF00891"/>
    </source>
</evidence>
<dbReference type="InterPro" id="IPR036388">
    <property type="entry name" value="WH-like_DNA-bd_sf"/>
</dbReference>
<dbReference type="Gene3D" id="1.10.287.1350">
    <property type="match status" value="1"/>
</dbReference>
<dbReference type="Pfam" id="PF00891">
    <property type="entry name" value="Methyltransf_2"/>
    <property type="match status" value="1"/>
</dbReference>
<dbReference type="InterPro" id="IPR016461">
    <property type="entry name" value="COMT-like"/>
</dbReference>
<evidence type="ECO:0000256" key="1">
    <source>
        <dbReference type="ARBA" id="ARBA00022603"/>
    </source>
</evidence>
<dbReference type="InterPro" id="IPR029063">
    <property type="entry name" value="SAM-dependent_MTases_sf"/>
</dbReference>
<dbReference type="Gene3D" id="1.10.10.10">
    <property type="entry name" value="Winged helix-like DNA-binding domain superfamily/Winged helix DNA-binding domain"/>
    <property type="match status" value="1"/>
</dbReference>
<evidence type="ECO:0000259" key="6">
    <source>
        <dbReference type="Pfam" id="PF08100"/>
    </source>
</evidence>
<dbReference type="Proteomes" id="UP000199529">
    <property type="component" value="Unassembled WGS sequence"/>
</dbReference>
<keyword evidence="8" id="KW-1185">Reference proteome</keyword>
<dbReference type="Gene3D" id="3.40.50.150">
    <property type="entry name" value="Vaccinia Virus protein VP39"/>
    <property type="match status" value="1"/>
</dbReference>
<dbReference type="GO" id="GO:0032259">
    <property type="term" value="P:methylation"/>
    <property type="evidence" value="ECO:0007669"/>
    <property type="project" value="UniProtKB-KW"/>
</dbReference>
<evidence type="ECO:0000256" key="3">
    <source>
        <dbReference type="ARBA" id="ARBA00022691"/>
    </source>
</evidence>